<comment type="caution">
    <text evidence="2">The sequence shown here is derived from an EMBL/GenBank/DDBJ whole genome shotgun (WGS) entry which is preliminary data.</text>
</comment>
<gene>
    <name evidence="2" type="ORF">JTE90_023950</name>
</gene>
<evidence type="ECO:0000313" key="2">
    <source>
        <dbReference type="EMBL" id="KAG8186522.1"/>
    </source>
</evidence>
<reference evidence="2 3" key="1">
    <citation type="journal article" date="2022" name="Nat. Ecol. Evol.">
        <title>A masculinizing supergene underlies an exaggerated male reproductive morph in a spider.</title>
        <authorList>
            <person name="Hendrickx F."/>
            <person name="De Corte Z."/>
            <person name="Sonet G."/>
            <person name="Van Belleghem S.M."/>
            <person name="Kostlbacher S."/>
            <person name="Vangestel C."/>
        </authorList>
    </citation>
    <scope>NUCLEOTIDE SEQUENCE [LARGE SCALE GENOMIC DNA]</scope>
    <source>
        <strain evidence="2">W744_W776</strain>
    </source>
</reference>
<dbReference type="Proteomes" id="UP000827092">
    <property type="component" value="Unassembled WGS sequence"/>
</dbReference>
<protein>
    <submittedName>
        <fullName evidence="2">Uncharacterized protein</fullName>
    </submittedName>
</protein>
<proteinExistence type="predicted"/>
<evidence type="ECO:0000256" key="1">
    <source>
        <dbReference type="SAM" id="MobiDB-lite"/>
    </source>
</evidence>
<feature type="region of interest" description="Disordered" evidence="1">
    <location>
        <begin position="57"/>
        <end position="98"/>
    </location>
</feature>
<keyword evidence="3" id="KW-1185">Reference proteome</keyword>
<organism evidence="2 3">
    <name type="scientific">Oedothorax gibbosus</name>
    <dbReference type="NCBI Taxonomy" id="931172"/>
    <lineage>
        <taxon>Eukaryota</taxon>
        <taxon>Metazoa</taxon>
        <taxon>Ecdysozoa</taxon>
        <taxon>Arthropoda</taxon>
        <taxon>Chelicerata</taxon>
        <taxon>Arachnida</taxon>
        <taxon>Araneae</taxon>
        <taxon>Araneomorphae</taxon>
        <taxon>Entelegynae</taxon>
        <taxon>Araneoidea</taxon>
        <taxon>Linyphiidae</taxon>
        <taxon>Erigoninae</taxon>
        <taxon>Oedothorax</taxon>
    </lineage>
</organism>
<name>A0AAV6UQE7_9ARAC</name>
<sequence>MKRGGGARDAVSDRRFGQWEGVESTWTVFVYVFGEDFGRGERGSYFFTLPSELHPDFREKQHRPKSRSSSSALGEASEDFEDIRRFPSPRRTKRKLDY</sequence>
<feature type="compositionally biased region" description="Basic residues" evidence="1">
    <location>
        <begin position="87"/>
        <end position="98"/>
    </location>
</feature>
<dbReference type="EMBL" id="JAFNEN010000298">
    <property type="protein sequence ID" value="KAG8186522.1"/>
    <property type="molecule type" value="Genomic_DNA"/>
</dbReference>
<dbReference type="AlphaFoldDB" id="A0AAV6UQE7"/>
<evidence type="ECO:0000313" key="3">
    <source>
        <dbReference type="Proteomes" id="UP000827092"/>
    </source>
</evidence>
<accession>A0AAV6UQE7</accession>